<evidence type="ECO:0000313" key="4">
    <source>
        <dbReference type="EMBL" id="RNA21862.1"/>
    </source>
</evidence>
<comment type="caution">
    <text evidence="4">The sequence shown here is derived from an EMBL/GenBank/DDBJ whole genome shotgun (WGS) entry which is preliminary data.</text>
</comment>
<dbReference type="CDD" id="cd00298">
    <property type="entry name" value="ACD_sHsps_p23-like"/>
    <property type="match status" value="1"/>
</dbReference>
<feature type="domain" description="PIH1D1/2/3 CS-like" evidence="3">
    <location>
        <begin position="88"/>
        <end position="183"/>
    </location>
</feature>
<dbReference type="AlphaFoldDB" id="A0A3M7RE32"/>
<dbReference type="GO" id="GO:0005737">
    <property type="term" value="C:cytoplasm"/>
    <property type="evidence" value="ECO:0007669"/>
    <property type="project" value="TreeGrafter"/>
</dbReference>
<dbReference type="GO" id="GO:0051087">
    <property type="term" value="F:protein-folding chaperone binding"/>
    <property type="evidence" value="ECO:0007669"/>
    <property type="project" value="InterPro"/>
</dbReference>
<dbReference type="Proteomes" id="UP000276133">
    <property type="component" value="Unassembled WGS sequence"/>
</dbReference>
<protein>
    <submittedName>
        <fullName evidence="4">PIH1D3</fullName>
    </submittedName>
</protein>
<accession>A0A3M7RE32</accession>
<dbReference type="InterPro" id="IPR041442">
    <property type="entry name" value="PIH1D1/2/3_CS-like"/>
</dbReference>
<dbReference type="PANTHER" id="PTHR21083">
    <property type="entry name" value="TWISTER"/>
    <property type="match status" value="1"/>
</dbReference>
<dbReference type="GO" id="GO:0045505">
    <property type="term" value="F:dynein intermediate chain binding"/>
    <property type="evidence" value="ECO:0007669"/>
    <property type="project" value="TreeGrafter"/>
</dbReference>
<reference evidence="4 5" key="1">
    <citation type="journal article" date="2018" name="Sci. Rep.">
        <title>Genomic signatures of local adaptation to the degree of environmental predictability in rotifers.</title>
        <authorList>
            <person name="Franch-Gras L."/>
            <person name="Hahn C."/>
            <person name="Garcia-Roger E.M."/>
            <person name="Carmona M.J."/>
            <person name="Serra M."/>
            <person name="Gomez A."/>
        </authorList>
    </citation>
    <scope>NUCLEOTIDE SEQUENCE [LARGE SCALE GENOMIC DNA]</scope>
    <source>
        <strain evidence="4">HYR1</strain>
    </source>
</reference>
<dbReference type="InterPro" id="IPR026697">
    <property type="entry name" value="DNAAF6"/>
</dbReference>
<comment type="similarity">
    <text evidence="1">Belongs to the PIH1 family.</text>
</comment>
<evidence type="ECO:0000256" key="1">
    <source>
        <dbReference type="ARBA" id="ARBA00008511"/>
    </source>
</evidence>
<dbReference type="Pfam" id="PF18201">
    <property type="entry name" value="PIH1_CS"/>
    <property type="match status" value="1"/>
</dbReference>
<keyword evidence="5" id="KW-1185">Reference proteome</keyword>
<dbReference type="GO" id="GO:0070286">
    <property type="term" value="P:axonemal dynein complex assembly"/>
    <property type="evidence" value="ECO:0007669"/>
    <property type="project" value="InterPro"/>
</dbReference>
<dbReference type="PANTHER" id="PTHR21083:SF0">
    <property type="entry name" value="DYNEIN AXONEMAL ASSEMBLY FACTOR 6"/>
    <property type="match status" value="1"/>
</dbReference>
<dbReference type="EMBL" id="REGN01003574">
    <property type="protein sequence ID" value="RNA21862.1"/>
    <property type="molecule type" value="Genomic_DNA"/>
</dbReference>
<dbReference type="OrthoDB" id="25887at2759"/>
<organism evidence="4 5">
    <name type="scientific">Brachionus plicatilis</name>
    <name type="common">Marine rotifer</name>
    <name type="synonym">Brachionus muelleri</name>
    <dbReference type="NCBI Taxonomy" id="10195"/>
    <lineage>
        <taxon>Eukaryota</taxon>
        <taxon>Metazoa</taxon>
        <taxon>Spiralia</taxon>
        <taxon>Gnathifera</taxon>
        <taxon>Rotifera</taxon>
        <taxon>Eurotatoria</taxon>
        <taxon>Monogononta</taxon>
        <taxon>Pseudotrocha</taxon>
        <taxon>Ploima</taxon>
        <taxon>Brachionidae</taxon>
        <taxon>Brachionus</taxon>
    </lineage>
</organism>
<evidence type="ECO:0000256" key="2">
    <source>
        <dbReference type="SAM" id="MobiDB-lite"/>
    </source>
</evidence>
<dbReference type="STRING" id="10195.A0A3M7RE32"/>
<evidence type="ECO:0000259" key="3">
    <source>
        <dbReference type="Pfam" id="PF18201"/>
    </source>
</evidence>
<evidence type="ECO:0000313" key="5">
    <source>
        <dbReference type="Proteomes" id="UP000276133"/>
    </source>
</evidence>
<gene>
    <name evidence="4" type="ORF">BpHYR1_049521</name>
</gene>
<proteinExistence type="inferred from homology"/>
<feature type="region of interest" description="Disordered" evidence="2">
    <location>
        <begin position="15"/>
        <end position="55"/>
    </location>
</feature>
<name>A0A3M7RE32_BRAPC</name>
<sequence length="193" mass="22058">MSDLTFDIKSLETLLRESNDESSDDEDQPIKNLSAKLGPGCIGPNKKETSYTQEKNNLYAKKQSKNIWDEDEVEAGAEYDTSDDPRIQPEYDILFKQKLSSEELFLQMGNKTAATSSCEDMVIKIKLPGVEKVSEIDINTFEKFLDCRTLNYRLGLHLPHPVNPKTSSAKWDQKNSTLIVTMTMNREYDFVNF</sequence>